<dbReference type="InterPro" id="IPR050857">
    <property type="entry name" value="D-2-hydroxyacid_DH"/>
</dbReference>
<dbReference type="Gene3D" id="3.40.50.720">
    <property type="entry name" value="NAD(P)-binding Rossmann-like Domain"/>
    <property type="match status" value="2"/>
</dbReference>
<evidence type="ECO:0000256" key="2">
    <source>
        <dbReference type="ARBA" id="ARBA00023002"/>
    </source>
</evidence>
<dbReference type="EMBL" id="JACHIW010000002">
    <property type="protein sequence ID" value="MBB5159500.1"/>
    <property type="molecule type" value="Genomic_DNA"/>
</dbReference>
<dbReference type="EC" id="1.1.1.95" evidence="8"/>
<dbReference type="RefSeq" id="WP_221468387.1">
    <property type="nucleotide sequence ID" value="NZ_JACHIW010000002.1"/>
</dbReference>
<dbReference type="CDD" id="cd12173">
    <property type="entry name" value="PGDH_4"/>
    <property type="match status" value="1"/>
</dbReference>
<dbReference type="PROSITE" id="PS00671">
    <property type="entry name" value="D_2_HYDROXYACID_DH_3"/>
    <property type="match status" value="1"/>
</dbReference>
<dbReference type="PANTHER" id="PTHR42789:SF1">
    <property type="entry name" value="D-ISOMER SPECIFIC 2-HYDROXYACID DEHYDROGENASE FAMILY PROTEIN (AFU_ORTHOLOGUE AFUA_6G10090)"/>
    <property type="match status" value="1"/>
</dbReference>
<dbReference type="FunFam" id="3.40.50.720:FF:000203">
    <property type="entry name" value="D-3-phosphoglycerate dehydrogenase (SerA)"/>
    <property type="match status" value="1"/>
</dbReference>
<evidence type="ECO:0000313" key="8">
    <source>
        <dbReference type="EMBL" id="MBB5159500.1"/>
    </source>
</evidence>
<feature type="domain" description="D-isomer specific 2-hydroxyacid dehydrogenase catalytic" evidence="6">
    <location>
        <begin position="24"/>
        <end position="332"/>
    </location>
</feature>
<evidence type="ECO:0000256" key="4">
    <source>
        <dbReference type="RuleBase" id="RU003719"/>
    </source>
</evidence>
<dbReference type="GO" id="GO:0004617">
    <property type="term" value="F:phosphoglycerate dehydrogenase activity"/>
    <property type="evidence" value="ECO:0007669"/>
    <property type="project" value="UniProtKB-EC"/>
</dbReference>
<sequence>MSQTPVRQTDGPGDRTTGRPPARVLLVDPIHDDAIARMRRTWDVVVRLRPSADELLRLVSDIDVIVVRSGVRLPATVFEHAPNLKVVARAGSGTDNIDLDAARRAGVVVFNVPGQSATAVAELTVGLLLAVTRKIALADRQVRANVWNKPALEGVELTGKTLGIVGFGAIGSRIARIAGGFSQRVLTAVDRVIESRRDDLAARGAELVDLGTLLAESDFVCVAVPLNDRTRGLIGAAELRAMKRSAYLVNISRGAVIDESALHTALRDGVIAGAALDVHSKEGQHSGLAELDNVVLTPHIGAMSADAQRVIGDVVVDSVTAALDGRAVANRVC</sequence>
<dbReference type="Pfam" id="PF00389">
    <property type="entry name" value="2-Hacid_dh"/>
    <property type="match status" value="1"/>
</dbReference>
<dbReference type="InterPro" id="IPR006139">
    <property type="entry name" value="D-isomer_2_OHA_DH_cat_dom"/>
</dbReference>
<comment type="caution">
    <text evidence="8">The sequence shown here is derived from an EMBL/GenBank/DDBJ whole genome shotgun (WGS) entry which is preliminary data.</text>
</comment>
<evidence type="ECO:0000256" key="3">
    <source>
        <dbReference type="ARBA" id="ARBA00023027"/>
    </source>
</evidence>
<comment type="similarity">
    <text evidence="1 4">Belongs to the D-isomer specific 2-hydroxyacid dehydrogenase family.</text>
</comment>
<keyword evidence="9" id="KW-1185">Reference proteome</keyword>
<accession>A0A840QHL3</accession>
<dbReference type="InterPro" id="IPR006140">
    <property type="entry name" value="D-isomer_DH_NAD-bd"/>
</dbReference>
<dbReference type="AlphaFoldDB" id="A0A840QHL3"/>
<evidence type="ECO:0000259" key="7">
    <source>
        <dbReference type="Pfam" id="PF02826"/>
    </source>
</evidence>
<dbReference type="Pfam" id="PF02826">
    <property type="entry name" value="2-Hacid_dh_C"/>
    <property type="match status" value="1"/>
</dbReference>
<evidence type="ECO:0000313" key="9">
    <source>
        <dbReference type="Proteomes" id="UP000584374"/>
    </source>
</evidence>
<organism evidence="8 9">
    <name type="scientific">Saccharopolyspora phatthalungensis</name>
    <dbReference type="NCBI Taxonomy" id="664693"/>
    <lineage>
        <taxon>Bacteria</taxon>
        <taxon>Bacillati</taxon>
        <taxon>Actinomycetota</taxon>
        <taxon>Actinomycetes</taxon>
        <taxon>Pseudonocardiales</taxon>
        <taxon>Pseudonocardiaceae</taxon>
        <taxon>Saccharopolyspora</taxon>
    </lineage>
</organism>
<dbReference type="SUPFAM" id="SSF51735">
    <property type="entry name" value="NAD(P)-binding Rossmann-fold domains"/>
    <property type="match status" value="1"/>
</dbReference>
<reference evidence="8 9" key="1">
    <citation type="submission" date="2020-08" db="EMBL/GenBank/DDBJ databases">
        <title>Sequencing the genomes of 1000 actinobacteria strains.</title>
        <authorList>
            <person name="Klenk H.-P."/>
        </authorList>
    </citation>
    <scope>NUCLEOTIDE SEQUENCE [LARGE SCALE GENOMIC DNA]</scope>
    <source>
        <strain evidence="8 9">DSM 45584</strain>
    </source>
</reference>
<dbReference type="Proteomes" id="UP000584374">
    <property type="component" value="Unassembled WGS sequence"/>
</dbReference>
<evidence type="ECO:0000259" key="6">
    <source>
        <dbReference type="Pfam" id="PF00389"/>
    </source>
</evidence>
<dbReference type="InterPro" id="IPR036291">
    <property type="entry name" value="NAD(P)-bd_dom_sf"/>
</dbReference>
<evidence type="ECO:0000256" key="5">
    <source>
        <dbReference type="SAM" id="MobiDB-lite"/>
    </source>
</evidence>
<dbReference type="InterPro" id="IPR029753">
    <property type="entry name" value="D-isomer_DH_CS"/>
</dbReference>
<dbReference type="GO" id="GO:0051287">
    <property type="term" value="F:NAD binding"/>
    <property type="evidence" value="ECO:0007669"/>
    <property type="project" value="InterPro"/>
</dbReference>
<feature type="domain" description="D-isomer specific 2-hydroxyacid dehydrogenase NAD-binding" evidence="7">
    <location>
        <begin position="125"/>
        <end position="301"/>
    </location>
</feature>
<keyword evidence="3" id="KW-0520">NAD</keyword>
<proteinExistence type="inferred from homology"/>
<dbReference type="SUPFAM" id="SSF52283">
    <property type="entry name" value="Formate/glycerate dehydrogenase catalytic domain-like"/>
    <property type="match status" value="1"/>
</dbReference>
<gene>
    <name evidence="8" type="ORF">BJ970_007099</name>
</gene>
<evidence type="ECO:0000256" key="1">
    <source>
        <dbReference type="ARBA" id="ARBA00005854"/>
    </source>
</evidence>
<feature type="region of interest" description="Disordered" evidence="5">
    <location>
        <begin position="1"/>
        <end position="21"/>
    </location>
</feature>
<keyword evidence="2 4" id="KW-0560">Oxidoreductase</keyword>
<dbReference type="PANTHER" id="PTHR42789">
    <property type="entry name" value="D-ISOMER SPECIFIC 2-HYDROXYACID DEHYDROGENASE FAMILY PROTEIN (AFU_ORTHOLOGUE AFUA_6G10090)"/>
    <property type="match status" value="1"/>
</dbReference>
<protein>
    <submittedName>
        <fullName evidence="8">D-3-phosphoglycerate dehydrogenase</fullName>
        <ecNumber evidence="8">1.1.1.95</ecNumber>
    </submittedName>
</protein>
<name>A0A840QHL3_9PSEU</name>